<gene>
    <name evidence="2" type="ORF">Agabi119p4_8861</name>
</gene>
<feature type="region of interest" description="Disordered" evidence="1">
    <location>
        <begin position="121"/>
        <end position="159"/>
    </location>
</feature>
<organism evidence="2 3">
    <name type="scientific">Agaricus bisporus var. burnettii</name>
    <dbReference type="NCBI Taxonomy" id="192524"/>
    <lineage>
        <taxon>Eukaryota</taxon>
        <taxon>Fungi</taxon>
        <taxon>Dikarya</taxon>
        <taxon>Basidiomycota</taxon>
        <taxon>Agaricomycotina</taxon>
        <taxon>Agaricomycetes</taxon>
        <taxon>Agaricomycetidae</taxon>
        <taxon>Agaricales</taxon>
        <taxon>Agaricineae</taxon>
        <taxon>Agaricaceae</taxon>
        <taxon>Agaricus</taxon>
    </lineage>
</organism>
<proteinExistence type="predicted"/>
<feature type="region of interest" description="Disordered" evidence="1">
    <location>
        <begin position="286"/>
        <end position="444"/>
    </location>
</feature>
<feature type="compositionally biased region" description="Low complexity" evidence="1">
    <location>
        <begin position="295"/>
        <end position="320"/>
    </location>
</feature>
<evidence type="ECO:0000313" key="2">
    <source>
        <dbReference type="EMBL" id="KAF7762268.1"/>
    </source>
</evidence>
<reference evidence="2 3" key="1">
    <citation type="journal article" name="Sci. Rep.">
        <title>Telomere-to-telomere assembled and centromere annotated genomes of the two main subspecies of the button mushroom Agaricus bisporus reveal especially polymorphic chromosome ends.</title>
        <authorList>
            <person name="Sonnenberg A.S.M."/>
            <person name="Sedaghat-Telgerd N."/>
            <person name="Lavrijssen B."/>
            <person name="Ohm R.A."/>
            <person name="Hendrickx P.M."/>
            <person name="Scholtmeijer K."/>
            <person name="Baars J.J.P."/>
            <person name="van Peer A."/>
        </authorList>
    </citation>
    <scope>NUCLEOTIDE SEQUENCE [LARGE SCALE GENOMIC DNA]</scope>
    <source>
        <strain evidence="2 3">H119_p4</strain>
    </source>
</reference>
<comment type="caution">
    <text evidence="2">The sequence shown here is derived from an EMBL/GenBank/DDBJ whole genome shotgun (WGS) entry which is preliminary data.</text>
</comment>
<dbReference type="AlphaFoldDB" id="A0A8H7C4Z1"/>
<feature type="compositionally biased region" description="Basic residues" evidence="1">
    <location>
        <begin position="325"/>
        <end position="335"/>
    </location>
</feature>
<name>A0A8H7C4Z1_AGABI</name>
<feature type="compositionally biased region" description="Basic and acidic residues" evidence="1">
    <location>
        <begin position="121"/>
        <end position="142"/>
    </location>
</feature>
<feature type="region of interest" description="Disordered" evidence="1">
    <location>
        <begin position="730"/>
        <end position="832"/>
    </location>
</feature>
<feature type="compositionally biased region" description="Acidic residues" evidence="1">
    <location>
        <begin position="374"/>
        <end position="386"/>
    </location>
</feature>
<accession>A0A8H7C4Z1</accession>
<protein>
    <submittedName>
        <fullName evidence="2">Uncharacterized protein</fullName>
    </submittedName>
</protein>
<evidence type="ECO:0000313" key="3">
    <source>
        <dbReference type="Proteomes" id="UP000629468"/>
    </source>
</evidence>
<sequence>MLIKLLPAPPHPSVLFNISFEDLPDGLPLPSTWAACLSKLIYDELSVPIYQHALDKASFLPCILEEVTFDMPTYLITCRFIDGSIEEWKFDLGNSPPNLGAKCYQVLESVVDDVCLSTLQSEREREREKKEKERELEQERGRQKSLPMPPSSLTRSFKHKKKKSLLMTIVSGLSTLNRKCSSMINLSLPSPTMTPSSSSASTTSLPSCINHSPIPLSYSQKPEMSAQEMTPRFLRRRARSSLVDAFRLYVIHELNQRLPQGGYYVWLLNSLLKDARESRNAFLTRERECQRQRESFGLSGLPSSPRPSYASGSSSTSSMSQITFGRKKFNRRHIRGPSIETEMFSATTACEPPTSDDELDETDSARYGIARSDEIDDDTDSTETETDGSSIQTPSSSHFTLPLPTSLPSVPASRDLNSFMAPKTSLSPAHGRSRSRTPIPGPHPADVQIRTLTQLILLHTSHSARSAHDECARLDALEVRGRRRAWLNRALCHSGLKLKAPPGGRVSTNLQRMEIGMGAGHGGLGFSIPIRRSSLGMWVLTAEDVDFDPVVVQMHEEQESTSNESGQRDAIMLEEDEVHLVGGDRFTGYDERNGIEPKRTKISVPSNGIQLFPVNETEEKEAIHRSSLLSKSPDSIEFTDDDDASAEFGGISLDQYDDLRGLQMDLDVVTGVGFEMDSSDEEDIDAEINMSNSLLSSDGEIPEEGICVTLDIPRPMALYARSPHLLFGKKGNQRQNAKNSGGVHLVHDFPDPDSMPPRCSTPIPPASPDSGSDQAYDSFDAPAPQPGSLTSPAESKESPHSCSSTAAHPAHTPGSRGTSPIPSSVPDSPDKIFCQSSSSTELDLESGMYARFTKVERGLTPQEIDVNEIGELVSRTNGISLKGDAKEFTFAMSLPSKLLSSKFGGVTFAAIGQTKAFGGCVRGALKARGSLQGVVEENVAVEDMEKGASWV</sequence>
<dbReference type="Proteomes" id="UP000629468">
    <property type="component" value="Unassembled WGS sequence"/>
</dbReference>
<feature type="compositionally biased region" description="Low complexity" evidence="1">
    <location>
        <begin position="387"/>
        <end position="411"/>
    </location>
</feature>
<evidence type="ECO:0000256" key="1">
    <source>
        <dbReference type="SAM" id="MobiDB-lite"/>
    </source>
</evidence>
<dbReference type="EMBL" id="JABXXO010000012">
    <property type="protein sequence ID" value="KAF7762268.1"/>
    <property type="molecule type" value="Genomic_DNA"/>
</dbReference>